<feature type="transmembrane region" description="Helical" evidence="14">
    <location>
        <begin position="186"/>
        <end position="206"/>
    </location>
</feature>
<evidence type="ECO:0000256" key="6">
    <source>
        <dbReference type="ARBA" id="ARBA00022989"/>
    </source>
</evidence>
<keyword evidence="10" id="KW-1207">Sterol metabolism</keyword>
<keyword evidence="17" id="KW-1185">Reference proteome</keyword>
<dbReference type="Proteomes" id="UP000800235">
    <property type="component" value="Unassembled WGS sequence"/>
</dbReference>
<evidence type="ECO:0000256" key="2">
    <source>
        <dbReference type="ARBA" id="ARBA00008337"/>
    </source>
</evidence>
<accession>A0A9P4NSM6</accession>
<evidence type="ECO:0000256" key="5">
    <source>
        <dbReference type="ARBA" id="ARBA00022955"/>
    </source>
</evidence>
<comment type="similarity">
    <text evidence="2">Belongs to the EBP family.</text>
</comment>
<dbReference type="PANTHER" id="PTHR14207:SF0">
    <property type="entry name" value="3-BETA-HYDROXYSTEROID-DELTA(8),DELTA(7)-ISOMERASE"/>
    <property type="match status" value="1"/>
</dbReference>
<feature type="domain" description="EXPERA" evidence="15">
    <location>
        <begin position="59"/>
        <end position="205"/>
    </location>
</feature>
<keyword evidence="12" id="KW-0413">Isomerase</keyword>
<keyword evidence="8" id="KW-0443">Lipid metabolism</keyword>
<evidence type="ECO:0000313" key="16">
    <source>
        <dbReference type="EMBL" id="KAF2430966.1"/>
    </source>
</evidence>
<dbReference type="GO" id="GO:0016126">
    <property type="term" value="P:sterol biosynthetic process"/>
    <property type="evidence" value="ECO:0007669"/>
    <property type="project" value="UniProtKB-KW"/>
</dbReference>
<dbReference type="GO" id="GO:0005783">
    <property type="term" value="C:endoplasmic reticulum"/>
    <property type="evidence" value="ECO:0007669"/>
    <property type="project" value="TreeGrafter"/>
</dbReference>
<evidence type="ECO:0000259" key="15">
    <source>
        <dbReference type="PROSITE" id="PS51751"/>
    </source>
</evidence>
<comment type="caution">
    <text evidence="16">The sequence shown here is derived from an EMBL/GenBank/DDBJ whole genome shotgun (WGS) entry which is preliminary data.</text>
</comment>
<reference evidence="16" key="1">
    <citation type="journal article" date="2020" name="Stud. Mycol.">
        <title>101 Dothideomycetes genomes: a test case for predicting lifestyles and emergence of pathogens.</title>
        <authorList>
            <person name="Haridas S."/>
            <person name="Albert R."/>
            <person name="Binder M."/>
            <person name="Bloem J."/>
            <person name="Labutti K."/>
            <person name="Salamov A."/>
            <person name="Andreopoulos B."/>
            <person name="Baker S."/>
            <person name="Barry K."/>
            <person name="Bills G."/>
            <person name="Bluhm B."/>
            <person name="Cannon C."/>
            <person name="Castanera R."/>
            <person name="Culley D."/>
            <person name="Daum C."/>
            <person name="Ezra D."/>
            <person name="Gonzalez J."/>
            <person name="Henrissat B."/>
            <person name="Kuo A."/>
            <person name="Liang C."/>
            <person name="Lipzen A."/>
            <person name="Lutzoni F."/>
            <person name="Magnuson J."/>
            <person name="Mondo S."/>
            <person name="Nolan M."/>
            <person name="Ohm R."/>
            <person name="Pangilinan J."/>
            <person name="Park H.-J."/>
            <person name="Ramirez L."/>
            <person name="Alfaro M."/>
            <person name="Sun H."/>
            <person name="Tritt A."/>
            <person name="Yoshinaga Y."/>
            <person name="Zwiers L.-H."/>
            <person name="Turgeon B."/>
            <person name="Goodwin S."/>
            <person name="Spatafora J."/>
            <person name="Crous P."/>
            <person name="Grigoriev I."/>
        </authorList>
    </citation>
    <scope>NUCLEOTIDE SEQUENCE</scope>
    <source>
        <strain evidence="16">CBS 130266</strain>
    </source>
</reference>
<evidence type="ECO:0000256" key="1">
    <source>
        <dbReference type="ARBA" id="ARBA00004141"/>
    </source>
</evidence>
<evidence type="ECO:0000256" key="3">
    <source>
        <dbReference type="ARBA" id="ARBA00022516"/>
    </source>
</evidence>
<dbReference type="OrthoDB" id="58557at2759"/>
<feature type="transmembrane region" description="Helical" evidence="14">
    <location>
        <begin position="148"/>
        <end position="166"/>
    </location>
</feature>
<protein>
    <submittedName>
        <fullName evidence="16">Emopamil-binding protein</fullName>
    </submittedName>
</protein>
<sequence length="236" mass="27122">MIAPTPKHPYFPLTANVINYEANNYHFTTLLALFAAGCAAIFGATYLAMGRVRPHLPTSELLILLWFVLCGCIHTFFEGYFVLHQQAMAGQQHVFAQLWKEYCYSDSRYLTQDPFVLCMESITAICWGPLSFLIAYMIATKHPLRHPFQIIVSLGQLYGDILYYSTSLFDQYILDITYTRPEAYYYWVYFVGMNAFWIVIPGYLIWSSVKWTGRAFKALGSTERSMNGNGSLKKQL</sequence>
<keyword evidence="5" id="KW-0752">Steroid biosynthesis</keyword>
<evidence type="ECO:0000256" key="10">
    <source>
        <dbReference type="ARBA" id="ARBA00023166"/>
    </source>
</evidence>
<dbReference type="EMBL" id="MU007035">
    <property type="protein sequence ID" value="KAF2430966.1"/>
    <property type="molecule type" value="Genomic_DNA"/>
</dbReference>
<keyword evidence="3" id="KW-0444">Lipid biosynthesis</keyword>
<evidence type="ECO:0000256" key="11">
    <source>
        <dbReference type="ARBA" id="ARBA00023221"/>
    </source>
</evidence>
<feature type="transmembrane region" description="Helical" evidence="14">
    <location>
        <begin position="114"/>
        <end position="136"/>
    </location>
</feature>
<evidence type="ECO:0000313" key="17">
    <source>
        <dbReference type="Proteomes" id="UP000800235"/>
    </source>
</evidence>
<evidence type="ECO:0000256" key="13">
    <source>
        <dbReference type="PROSITE-ProRule" id="PRU01087"/>
    </source>
</evidence>
<dbReference type="InterPro" id="IPR033118">
    <property type="entry name" value="EXPERA"/>
</dbReference>
<evidence type="ECO:0000256" key="7">
    <source>
        <dbReference type="ARBA" id="ARBA00023011"/>
    </source>
</evidence>
<keyword evidence="11" id="KW-0753">Steroid metabolism</keyword>
<evidence type="ECO:0000256" key="9">
    <source>
        <dbReference type="ARBA" id="ARBA00023136"/>
    </source>
</evidence>
<organism evidence="16 17">
    <name type="scientific">Tothia fuscella</name>
    <dbReference type="NCBI Taxonomy" id="1048955"/>
    <lineage>
        <taxon>Eukaryota</taxon>
        <taxon>Fungi</taxon>
        <taxon>Dikarya</taxon>
        <taxon>Ascomycota</taxon>
        <taxon>Pezizomycotina</taxon>
        <taxon>Dothideomycetes</taxon>
        <taxon>Pleosporomycetidae</taxon>
        <taxon>Venturiales</taxon>
        <taxon>Cylindrosympodiaceae</taxon>
        <taxon>Tothia</taxon>
    </lineage>
</organism>
<dbReference type="GO" id="GO:0047750">
    <property type="term" value="F:cholestenol delta-isomerase activity"/>
    <property type="evidence" value="ECO:0007669"/>
    <property type="project" value="InterPro"/>
</dbReference>
<keyword evidence="4 13" id="KW-0812">Transmembrane</keyword>
<comment type="subcellular location">
    <subcellularLocation>
        <location evidence="1">Membrane</location>
        <topology evidence="1">Multi-pass membrane protein</topology>
    </subcellularLocation>
</comment>
<dbReference type="PANTHER" id="PTHR14207">
    <property type="entry name" value="STEROL ISOMERASE"/>
    <property type="match status" value="1"/>
</dbReference>
<keyword evidence="9 13" id="KW-0472">Membrane</keyword>
<name>A0A9P4NSM6_9PEZI</name>
<dbReference type="GO" id="GO:0016020">
    <property type="term" value="C:membrane"/>
    <property type="evidence" value="ECO:0007669"/>
    <property type="project" value="UniProtKB-SubCell"/>
</dbReference>
<keyword evidence="6 13" id="KW-1133">Transmembrane helix</keyword>
<evidence type="ECO:0000256" key="14">
    <source>
        <dbReference type="SAM" id="Phobius"/>
    </source>
</evidence>
<dbReference type="AlphaFoldDB" id="A0A9P4NSM6"/>
<dbReference type="PROSITE" id="PS51751">
    <property type="entry name" value="EXPERA"/>
    <property type="match status" value="1"/>
</dbReference>
<evidence type="ECO:0000256" key="8">
    <source>
        <dbReference type="ARBA" id="ARBA00023098"/>
    </source>
</evidence>
<dbReference type="InterPro" id="IPR007905">
    <property type="entry name" value="EBP"/>
</dbReference>
<proteinExistence type="inferred from homology"/>
<feature type="transmembrane region" description="Helical" evidence="14">
    <location>
        <begin position="25"/>
        <end position="49"/>
    </location>
</feature>
<dbReference type="Pfam" id="PF05241">
    <property type="entry name" value="EBP"/>
    <property type="match status" value="1"/>
</dbReference>
<keyword evidence="7" id="KW-0756">Sterol biosynthesis</keyword>
<dbReference type="GO" id="GO:0004769">
    <property type="term" value="F:steroid Delta-isomerase activity"/>
    <property type="evidence" value="ECO:0007669"/>
    <property type="project" value="TreeGrafter"/>
</dbReference>
<evidence type="ECO:0000256" key="12">
    <source>
        <dbReference type="ARBA" id="ARBA00023235"/>
    </source>
</evidence>
<dbReference type="GO" id="GO:0000247">
    <property type="term" value="F:C-8 sterol isomerase activity"/>
    <property type="evidence" value="ECO:0007669"/>
    <property type="project" value="TreeGrafter"/>
</dbReference>
<evidence type="ECO:0000256" key="4">
    <source>
        <dbReference type="ARBA" id="ARBA00022692"/>
    </source>
</evidence>
<gene>
    <name evidence="16" type="ORF">EJ08DRAFT_649287</name>
</gene>
<feature type="transmembrane region" description="Helical" evidence="14">
    <location>
        <begin position="61"/>
        <end position="83"/>
    </location>
</feature>